<keyword evidence="8" id="KW-0808">Transferase</keyword>
<dbReference type="SMART" id="SM00364">
    <property type="entry name" value="LRR_BAC"/>
    <property type="match status" value="3"/>
</dbReference>
<dbReference type="GO" id="GO:0016301">
    <property type="term" value="F:kinase activity"/>
    <property type="evidence" value="ECO:0007669"/>
    <property type="project" value="UniProtKB-KW"/>
</dbReference>
<dbReference type="EMBL" id="JAHWGI010000026">
    <property type="protein sequence ID" value="KAK3907885.1"/>
    <property type="molecule type" value="Genomic_DNA"/>
</dbReference>
<feature type="domain" description="STK11-interacting protein C-terminal PH" evidence="7">
    <location>
        <begin position="1215"/>
        <end position="1318"/>
    </location>
</feature>
<feature type="region of interest" description="Disordered" evidence="5">
    <location>
        <begin position="363"/>
        <end position="407"/>
    </location>
</feature>
<dbReference type="InterPro" id="IPR032675">
    <property type="entry name" value="LRR_dom_sf"/>
</dbReference>
<evidence type="ECO:0000259" key="7">
    <source>
        <dbReference type="Pfam" id="PF25624"/>
    </source>
</evidence>
<dbReference type="PANTHER" id="PTHR15454:SF69">
    <property type="entry name" value="SERINE_THREONINE-PROTEIN KINASE 11-INTERACTING PROTEIN"/>
    <property type="match status" value="1"/>
</dbReference>
<gene>
    <name evidence="8" type="ORF">KUF71_018521</name>
</gene>
<dbReference type="Pfam" id="PF25624">
    <property type="entry name" value="PH_S11IP_C"/>
    <property type="match status" value="1"/>
</dbReference>
<sequence>MALQGTNWQDLGGLATLLRESGDRVLNGDSKLRLTPALLSKLNAAFNSISVIGSNGDFQVTSARASQTPTTAQLHFLHDFVQKTVGLTISGNGNCKGKSCSAQAIDLSRFRSLRHLELRSVTLSHKNNSDQRFEGLSSLRYHLEALVLVQVFQYDDLLWEVLADGAVSVSPDIIWAKLSQLVVSYCGLRSFGRGVSLACNLQWVDVSHNMIADADAVSSSLAALPNLCYLNLSYNRLTRVPVPSFGPSCRIPSKIQILLLSHNYIEDLSGLEHLTTLRELNLEVNQLHDHSSLLPVRALYQLQHIKLKGNPITYHKRHRILASSYLPPRAVFAKHQYRRSSVKLIPFMLDGQKLLEAELHAVRDGPPIPSSNKSGQSSVDLSISSSVPSETSGVPRHETERSTRKTRKVREVIIKDFDTLAELTDNSIGNDPTIGSIESSGEHLQTKRQLETVKAKFKENWLRADAGSTVQELLGLQPPTPSTSVIGGMGISVASIISSARPVTSSTPLASPGLLPSSISMAAPYLGHLDEQQVLESIISKRIPELKDNSEVSLTTLSTQYHTANDSDSVLHISTGNEETASKENIDFAGSAIGYDGDLDEEENTNSDNCDEDFNTGDHSKYLVTKISQGHKSQQDLVLVATSRHIKEIDPGSGNTLQSWRLSCLESCELLRASPCQVQLTYRTIVPSKRKRIYEMDPDEAQKQLLPFLKTNLESRSLSALNFAAFRCMKCSGEFLRELDSHKASKICPTCGSTLVFELDEAPLPSLGSSSFVPPRSEETLKSESAVIPETVSELIHSPSDSSIANVGVSARAARLQVFADVHLPPSFIAPRSAVSLESPGNTMQQTSDFSSNINPSLRRCESDIDIISNPSQSSIEILDDVSRSSGTPGRKRSSEERQVVAIPSLLTVPEVANSLAPLPAGLTESSSSGSVTDSVCTAYENNTGVAGSTVRRMAHGLAKSVLKEESSRENSPRFQEEPIVEATSQPPMLSNVLDNLLQTMSSKISASENSVKRLRKKKTVADNAIQYDYVDFSAVDHRLKLHLHLSILDADECEVIQMLLRGEVLISAPENRYPGILIISSQRVYVMKITGSEEGDSVDRWISRVLAVPLDKVVAISALPWNSGILISFQSSPLSNLIVVVRDPLYTTNFFDFMKQSQEETSWKIQDSPSEKHTLAVTRILQDIVRSEYPDADLAIRLAVLLCSCLVARDDGESSFSGCSILVTETSLLVNSDDLSWLMPFDSTPPNLSLKCIAKQSISNLIEVESNGEELWLMFLDEAAAGEEKWKLVLQSETVLDQIVEAIRTPWELLFSVPLQVLPTNKT</sequence>
<keyword evidence="4" id="KW-0677">Repeat</keyword>
<reference evidence="8" key="2">
    <citation type="journal article" date="2023" name="BMC Genomics">
        <title>Pest status, molecular evolution, and epigenetic factors derived from the genome assembly of Frankliniella fusca, a thysanopteran phytovirus vector.</title>
        <authorList>
            <person name="Catto M.A."/>
            <person name="Labadie P.E."/>
            <person name="Jacobson A.L."/>
            <person name="Kennedy G.G."/>
            <person name="Srinivasan R."/>
            <person name="Hunt B.G."/>
        </authorList>
    </citation>
    <scope>NUCLEOTIDE SEQUENCE</scope>
    <source>
        <strain evidence="8">PL_HMW_Pooled</strain>
    </source>
</reference>
<keyword evidence="9" id="KW-1185">Reference proteome</keyword>
<feature type="compositionally biased region" description="Basic and acidic residues" evidence="5">
    <location>
        <begin position="395"/>
        <end position="407"/>
    </location>
</feature>
<proteinExistence type="predicted"/>
<dbReference type="InterPro" id="IPR031782">
    <property type="entry name" value="LIP1_N"/>
</dbReference>
<dbReference type="PANTHER" id="PTHR15454">
    <property type="entry name" value="NISCHARIN RELATED"/>
    <property type="match status" value="1"/>
</dbReference>
<dbReference type="InterPro" id="IPR057676">
    <property type="entry name" value="PH_S11IP_C"/>
</dbReference>
<dbReference type="GO" id="GO:0005737">
    <property type="term" value="C:cytoplasm"/>
    <property type="evidence" value="ECO:0007669"/>
    <property type="project" value="UniProtKB-SubCell"/>
</dbReference>
<comment type="caution">
    <text evidence="8">The sequence shown here is derived from an EMBL/GenBank/DDBJ whole genome shotgun (WGS) entry which is preliminary data.</text>
</comment>
<accession>A0AAE1GQR8</accession>
<dbReference type="SMART" id="SM00369">
    <property type="entry name" value="LRR_TYP"/>
    <property type="match status" value="2"/>
</dbReference>
<dbReference type="PROSITE" id="PS51450">
    <property type="entry name" value="LRR"/>
    <property type="match status" value="2"/>
</dbReference>
<evidence type="ECO:0000313" key="9">
    <source>
        <dbReference type="Proteomes" id="UP001219518"/>
    </source>
</evidence>
<dbReference type="InterPro" id="IPR001611">
    <property type="entry name" value="Leu-rich_rpt"/>
</dbReference>
<evidence type="ECO:0000256" key="2">
    <source>
        <dbReference type="ARBA" id="ARBA00022490"/>
    </source>
</evidence>
<dbReference type="Proteomes" id="UP001219518">
    <property type="component" value="Unassembled WGS sequence"/>
</dbReference>
<comment type="subcellular location">
    <subcellularLocation>
        <location evidence="1">Cytoplasm</location>
    </subcellularLocation>
</comment>
<keyword evidence="2" id="KW-0963">Cytoplasm</keyword>
<evidence type="ECO:0000256" key="4">
    <source>
        <dbReference type="ARBA" id="ARBA00022737"/>
    </source>
</evidence>
<dbReference type="Gene3D" id="3.80.10.10">
    <property type="entry name" value="Ribonuclease Inhibitor"/>
    <property type="match status" value="2"/>
</dbReference>
<reference evidence="8" key="1">
    <citation type="submission" date="2021-07" db="EMBL/GenBank/DDBJ databases">
        <authorList>
            <person name="Catto M.A."/>
            <person name="Jacobson A."/>
            <person name="Kennedy G."/>
            <person name="Labadie P."/>
            <person name="Hunt B.G."/>
            <person name="Srinivasan R."/>
        </authorList>
    </citation>
    <scope>NUCLEOTIDE SEQUENCE</scope>
    <source>
        <strain evidence="8">PL_HMW_Pooled</strain>
        <tissue evidence="8">Head</tissue>
    </source>
</reference>
<dbReference type="SUPFAM" id="SSF52075">
    <property type="entry name" value="Outer arm dynein light chain 1"/>
    <property type="match status" value="1"/>
</dbReference>
<dbReference type="Pfam" id="PF15904">
    <property type="entry name" value="LIP1"/>
    <property type="match status" value="1"/>
</dbReference>
<keyword evidence="3" id="KW-0433">Leucine-rich repeat</keyword>
<evidence type="ECO:0000259" key="6">
    <source>
        <dbReference type="Pfam" id="PF15904"/>
    </source>
</evidence>
<feature type="domain" description="LKB1 serine/threonine kinase interacting protein 1 N-terminal" evidence="6">
    <location>
        <begin position="13"/>
        <end position="88"/>
    </location>
</feature>
<name>A0AAE1GQR8_9NEOP</name>
<keyword evidence="8" id="KW-0418">Kinase</keyword>
<protein>
    <submittedName>
        <fullName evidence="8">Serine/threonine-protein kinase 11-interacting protein</fullName>
    </submittedName>
</protein>
<evidence type="ECO:0000256" key="1">
    <source>
        <dbReference type="ARBA" id="ARBA00004496"/>
    </source>
</evidence>
<evidence type="ECO:0000256" key="3">
    <source>
        <dbReference type="ARBA" id="ARBA00022614"/>
    </source>
</evidence>
<feature type="compositionally biased region" description="Low complexity" evidence="5">
    <location>
        <begin position="374"/>
        <end position="389"/>
    </location>
</feature>
<evidence type="ECO:0000313" key="8">
    <source>
        <dbReference type="EMBL" id="KAK3907885.1"/>
    </source>
</evidence>
<evidence type="ECO:0000256" key="5">
    <source>
        <dbReference type="SAM" id="MobiDB-lite"/>
    </source>
</evidence>
<dbReference type="InterPro" id="IPR003591">
    <property type="entry name" value="Leu-rich_rpt_typical-subtyp"/>
</dbReference>
<organism evidence="8 9">
    <name type="scientific">Frankliniella fusca</name>
    <dbReference type="NCBI Taxonomy" id="407009"/>
    <lineage>
        <taxon>Eukaryota</taxon>
        <taxon>Metazoa</taxon>
        <taxon>Ecdysozoa</taxon>
        <taxon>Arthropoda</taxon>
        <taxon>Hexapoda</taxon>
        <taxon>Insecta</taxon>
        <taxon>Pterygota</taxon>
        <taxon>Neoptera</taxon>
        <taxon>Paraneoptera</taxon>
        <taxon>Thysanoptera</taxon>
        <taxon>Terebrantia</taxon>
        <taxon>Thripoidea</taxon>
        <taxon>Thripidae</taxon>
        <taxon>Frankliniella</taxon>
    </lineage>
</organism>